<comment type="caution">
    <text evidence="1">The sequence shown here is derived from an EMBL/GenBank/DDBJ whole genome shotgun (WGS) entry which is preliminary data.</text>
</comment>
<protein>
    <submittedName>
        <fullName evidence="1">Uncharacterized protein</fullName>
    </submittedName>
</protein>
<reference evidence="1 2" key="1">
    <citation type="journal article" date="2020" name="Mol. Biol. Evol.">
        <title>Interspecific Gene Flow and the Evolution of Specialization in Black and White Rhinoceros.</title>
        <authorList>
            <person name="Moodley Y."/>
            <person name="Westbury M.V."/>
            <person name="Russo I.M."/>
            <person name="Gopalakrishnan S."/>
            <person name="Rakotoarivelo A."/>
            <person name="Olsen R.A."/>
            <person name="Prost S."/>
            <person name="Tunstall T."/>
            <person name="Ryder O.A."/>
            <person name="Dalen L."/>
            <person name="Bruford M.W."/>
        </authorList>
    </citation>
    <scope>NUCLEOTIDE SEQUENCE [LARGE SCALE GENOMIC DNA]</scope>
    <source>
        <strain evidence="1">SBR-YM</strain>
        <tissue evidence="1">Skin</tissue>
    </source>
</reference>
<dbReference type="AlphaFoldDB" id="A0A7J7FMU2"/>
<accession>A0A7J7FMU2</accession>
<proteinExistence type="predicted"/>
<sequence length="86" mass="9426">MFPTQGPRDQRDQLWGTAAAALRSLPGAGAASMKGPALPRLLRAKRALGKTPPAGHHGPTFPWTRPCAQGQTVFQTRKRWDRAQRI</sequence>
<name>A0A7J7FMU2_DICBM</name>
<organism evidence="1 2">
    <name type="scientific">Diceros bicornis minor</name>
    <name type="common">South-central black rhinoceros</name>
    <dbReference type="NCBI Taxonomy" id="77932"/>
    <lineage>
        <taxon>Eukaryota</taxon>
        <taxon>Metazoa</taxon>
        <taxon>Chordata</taxon>
        <taxon>Craniata</taxon>
        <taxon>Vertebrata</taxon>
        <taxon>Euteleostomi</taxon>
        <taxon>Mammalia</taxon>
        <taxon>Eutheria</taxon>
        <taxon>Laurasiatheria</taxon>
        <taxon>Perissodactyla</taxon>
        <taxon>Rhinocerotidae</taxon>
        <taxon>Diceros</taxon>
    </lineage>
</organism>
<dbReference type="Proteomes" id="UP000551758">
    <property type="component" value="Unassembled WGS sequence"/>
</dbReference>
<gene>
    <name evidence="1" type="ORF">HPG69_018185</name>
</gene>
<keyword evidence="2" id="KW-1185">Reference proteome</keyword>
<evidence type="ECO:0000313" key="2">
    <source>
        <dbReference type="Proteomes" id="UP000551758"/>
    </source>
</evidence>
<evidence type="ECO:0000313" key="1">
    <source>
        <dbReference type="EMBL" id="KAF5929006.1"/>
    </source>
</evidence>
<dbReference type="EMBL" id="JACDTQ010000154">
    <property type="protein sequence ID" value="KAF5929006.1"/>
    <property type="molecule type" value="Genomic_DNA"/>
</dbReference>